<evidence type="ECO:0000313" key="2">
    <source>
        <dbReference type="EMBL" id="SDJ50002.1"/>
    </source>
</evidence>
<sequence length="242" mass="25118">MENDEKKAKEPARDSGGPRLLNAEGKPLRVLSTSLGIALLANAMFVPGGVHATGGSTGSEPQLVSWSTEEVKAYFDANVDWNIPYPEENTEETVQEGTGVVSSGGTTVINNYGGYSNGFGWDDLLLYHMLFNSGSNYSSRGWYNDRPTYYGGTRTTYKPPTYNSGSFQNKQVTGSVVKPKTSTSSTGSITRRGSSSAGGVGGKSSGLGSSSGSSSKSSSSVKSGSSKSSSSKSSSRSSGFGG</sequence>
<evidence type="ECO:0000313" key="3">
    <source>
        <dbReference type="Proteomes" id="UP000199050"/>
    </source>
</evidence>
<gene>
    <name evidence="2" type="ORF">SAMN05216192_11852</name>
</gene>
<dbReference type="AlphaFoldDB" id="A0A1G8U865"/>
<accession>A0A1G8U865</accession>
<proteinExistence type="predicted"/>
<feature type="compositionally biased region" description="Basic and acidic residues" evidence="1">
    <location>
        <begin position="1"/>
        <end position="13"/>
    </location>
</feature>
<feature type="compositionally biased region" description="Polar residues" evidence="1">
    <location>
        <begin position="163"/>
        <end position="172"/>
    </location>
</feature>
<evidence type="ECO:0000256" key="1">
    <source>
        <dbReference type="SAM" id="MobiDB-lite"/>
    </source>
</evidence>
<dbReference type="Proteomes" id="UP000199050">
    <property type="component" value="Unassembled WGS sequence"/>
</dbReference>
<dbReference type="RefSeq" id="WP_415841081.1">
    <property type="nucleotide sequence ID" value="NZ_CBCSKY010000018.1"/>
</dbReference>
<protein>
    <submittedName>
        <fullName evidence="2">Uncharacterized protein</fullName>
    </submittedName>
</protein>
<dbReference type="EMBL" id="FNDX01000018">
    <property type="protein sequence ID" value="SDJ50002.1"/>
    <property type="molecule type" value="Genomic_DNA"/>
</dbReference>
<feature type="compositionally biased region" description="Gly residues" evidence="1">
    <location>
        <begin position="196"/>
        <end position="205"/>
    </location>
</feature>
<dbReference type="STRING" id="1174501.SAMN05216192_11852"/>
<feature type="compositionally biased region" description="Low complexity" evidence="1">
    <location>
        <begin position="206"/>
        <end position="242"/>
    </location>
</feature>
<keyword evidence="3" id="KW-1185">Reference proteome</keyword>
<reference evidence="3" key="1">
    <citation type="submission" date="2016-10" db="EMBL/GenBank/DDBJ databases">
        <authorList>
            <person name="Varghese N."/>
            <person name="Submissions S."/>
        </authorList>
    </citation>
    <scope>NUCLEOTIDE SEQUENCE [LARGE SCALE GENOMIC DNA]</scope>
    <source>
        <strain evidence="3">CGMCC 1.11012</strain>
    </source>
</reference>
<name>A0A1G8U865_9BACL</name>
<feature type="region of interest" description="Disordered" evidence="1">
    <location>
        <begin position="154"/>
        <end position="242"/>
    </location>
</feature>
<feature type="region of interest" description="Disordered" evidence="1">
    <location>
        <begin position="1"/>
        <end position="23"/>
    </location>
</feature>
<feature type="compositionally biased region" description="Low complexity" evidence="1">
    <location>
        <begin position="173"/>
        <end position="195"/>
    </location>
</feature>
<organism evidence="2 3">
    <name type="scientific">Paenibacillus typhae</name>
    <dbReference type="NCBI Taxonomy" id="1174501"/>
    <lineage>
        <taxon>Bacteria</taxon>
        <taxon>Bacillati</taxon>
        <taxon>Bacillota</taxon>
        <taxon>Bacilli</taxon>
        <taxon>Bacillales</taxon>
        <taxon>Paenibacillaceae</taxon>
        <taxon>Paenibacillus</taxon>
    </lineage>
</organism>